<dbReference type="AlphaFoldDB" id="A0AAF0R4S2"/>
<evidence type="ECO:0000313" key="2">
    <source>
        <dbReference type="Proteomes" id="UP001234989"/>
    </source>
</evidence>
<organism evidence="1 2">
    <name type="scientific">Solanum verrucosum</name>
    <dbReference type="NCBI Taxonomy" id="315347"/>
    <lineage>
        <taxon>Eukaryota</taxon>
        <taxon>Viridiplantae</taxon>
        <taxon>Streptophyta</taxon>
        <taxon>Embryophyta</taxon>
        <taxon>Tracheophyta</taxon>
        <taxon>Spermatophyta</taxon>
        <taxon>Magnoliopsida</taxon>
        <taxon>eudicotyledons</taxon>
        <taxon>Gunneridae</taxon>
        <taxon>Pentapetalae</taxon>
        <taxon>asterids</taxon>
        <taxon>lamiids</taxon>
        <taxon>Solanales</taxon>
        <taxon>Solanaceae</taxon>
        <taxon>Solanoideae</taxon>
        <taxon>Solaneae</taxon>
        <taxon>Solanum</taxon>
    </lineage>
</organism>
<sequence length="69" mass="8030">MYPRRIVLNYLASGSTLEKDDMYGFYLGDGPRRKYVRRSLNENMEQKAPQEDSKVLDDPLAEQVTIAEF</sequence>
<dbReference type="EMBL" id="CP133617">
    <property type="protein sequence ID" value="WMV32685.1"/>
    <property type="molecule type" value="Genomic_DNA"/>
</dbReference>
<protein>
    <submittedName>
        <fullName evidence="1">Uncharacterized protein</fullName>
    </submittedName>
</protein>
<dbReference type="Proteomes" id="UP001234989">
    <property type="component" value="Chromosome 6"/>
</dbReference>
<accession>A0AAF0R4S2</accession>
<reference evidence="1" key="1">
    <citation type="submission" date="2023-08" db="EMBL/GenBank/DDBJ databases">
        <title>A de novo genome assembly of Solanum verrucosum Schlechtendal, a Mexican diploid species geographically isolated from the other diploid A-genome species in potato relatives.</title>
        <authorList>
            <person name="Hosaka K."/>
        </authorList>
    </citation>
    <scope>NUCLEOTIDE SEQUENCE</scope>
    <source>
        <tissue evidence="1">Young leaves</tissue>
    </source>
</reference>
<proteinExistence type="predicted"/>
<keyword evidence="2" id="KW-1185">Reference proteome</keyword>
<name>A0AAF0R4S2_SOLVR</name>
<gene>
    <name evidence="1" type="ORF">MTR67_026070</name>
</gene>
<evidence type="ECO:0000313" key="1">
    <source>
        <dbReference type="EMBL" id="WMV32685.1"/>
    </source>
</evidence>